<dbReference type="GO" id="GO:0005524">
    <property type="term" value="F:ATP binding"/>
    <property type="evidence" value="ECO:0007669"/>
    <property type="project" value="UniProtKB-KW"/>
</dbReference>
<dbReference type="EMBL" id="JBHTLJ010000005">
    <property type="protein sequence ID" value="MFD1163936.1"/>
    <property type="molecule type" value="Genomic_DNA"/>
</dbReference>
<keyword evidence="10" id="KW-0067">ATP-binding</keyword>
<evidence type="ECO:0000259" key="8">
    <source>
        <dbReference type="PROSITE" id="PS50112"/>
    </source>
</evidence>
<feature type="domain" description="PAC" evidence="9">
    <location>
        <begin position="82"/>
        <end position="132"/>
    </location>
</feature>
<dbReference type="SUPFAM" id="SSF55785">
    <property type="entry name" value="PYP-like sensor domain (PAS domain)"/>
    <property type="match status" value="1"/>
</dbReference>
<protein>
    <recommendedName>
        <fullName evidence="2">histidine kinase</fullName>
        <ecNumber evidence="2">2.7.13.3</ecNumber>
    </recommendedName>
</protein>
<dbReference type="InterPro" id="IPR000700">
    <property type="entry name" value="PAS-assoc_C"/>
</dbReference>
<organism evidence="10 11">
    <name type="scientific">Hwangdonia seohaensis</name>
    <dbReference type="NCBI Taxonomy" id="1240727"/>
    <lineage>
        <taxon>Bacteria</taxon>
        <taxon>Pseudomonadati</taxon>
        <taxon>Bacteroidota</taxon>
        <taxon>Flavobacteriia</taxon>
        <taxon>Flavobacteriales</taxon>
        <taxon>Flavobacteriaceae</taxon>
        <taxon>Hwangdonia</taxon>
    </lineage>
</organism>
<keyword evidence="6" id="KW-0902">Two-component regulatory system</keyword>
<keyword evidence="4" id="KW-0808">Transferase</keyword>
<evidence type="ECO:0000256" key="4">
    <source>
        <dbReference type="ARBA" id="ARBA00022679"/>
    </source>
</evidence>
<gene>
    <name evidence="10" type="ORF">ACFQ2E_16010</name>
</gene>
<evidence type="ECO:0000259" key="9">
    <source>
        <dbReference type="PROSITE" id="PS50113"/>
    </source>
</evidence>
<evidence type="ECO:0000256" key="5">
    <source>
        <dbReference type="ARBA" id="ARBA00022777"/>
    </source>
</evidence>
<name>A0ABW3RFU4_9FLAO</name>
<dbReference type="PANTHER" id="PTHR43711:SF26">
    <property type="entry name" value="SENSOR HISTIDINE KINASE RCSC"/>
    <property type="match status" value="1"/>
</dbReference>
<dbReference type="InterPro" id="IPR003661">
    <property type="entry name" value="HisK_dim/P_dom"/>
</dbReference>
<dbReference type="Gene3D" id="3.30.565.10">
    <property type="entry name" value="Histidine kinase-like ATPase, C-terminal domain"/>
    <property type="match status" value="1"/>
</dbReference>
<comment type="catalytic activity">
    <reaction evidence="1">
        <text>ATP + protein L-histidine = ADP + protein N-phospho-L-histidine.</text>
        <dbReference type="EC" id="2.7.13.3"/>
    </reaction>
</comment>
<keyword evidence="10" id="KW-0547">Nucleotide-binding</keyword>
<evidence type="ECO:0000259" key="7">
    <source>
        <dbReference type="PROSITE" id="PS50109"/>
    </source>
</evidence>
<dbReference type="CDD" id="cd00082">
    <property type="entry name" value="HisKA"/>
    <property type="match status" value="1"/>
</dbReference>
<reference evidence="11" key="1">
    <citation type="journal article" date="2019" name="Int. J. Syst. Evol. Microbiol.">
        <title>The Global Catalogue of Microorganisms (GCM) 10K type strain sequencing project: providing services to taxonomists for standard genome sequencing and annotation.</title>
        <authorList>
            <consortium name="The Broad Institute Genomics Platform"/>
            <consortium name="The Broad Institute Genome Sequencing Center for Infectious Disease"/>
            <person name="Wu L."/>
            <person name="Ma J."/>
        </authorList>
    </citation>
    <scope>NUCLEOTIDE SEQUENCE [LARGE SCALE GENOMIC DNA]</scope>
    <source>
        <strain evidence="11">CCUG 63246</strain>
    </source>
</reference>
<dbReference type="PANTHER" id="PTHR43711">
    <property type="entry name" value="TWO-COMPONENT HISTIDINE KINASE"/>
    <property type="match status" value="1"/>
</dbReference>
<accession>A0ABW3RFU4</accession>
<proteinExistence type="predicted"/>
<dbReference type="NCBIfam" id="TIGR00229">
    <property type="entry name" value="sensory_box"/>
    <property type="match status" value="1"/>
</dbReference>
<sequence length="371" mass="42811">MFNQDQEIFNILLEAVSEGVIIVDNHQKIMEVNSFAETIFGYAKNEILDKELNLLIPSHFHSSHSVYFEKFVKRGKRRKMGEAVDIFGLKKDGTVFPVEVELNPFTIYNKTYVMAMVRDISEKQKIEERTQQLKTALSKEKELNELKTQFLSLVSHEFKTPLSGILTSSQLLGKYTLTEQQEKRDKHIKTITDKVHYLNNILNDFLSFEKLESGKVNYRFAHFKLSKVINEVVYNANMLLKEGQQINYPQDIDDFSMFQDEKITELILSNLLYNAINYSPEHTTIDIEVKQNSETTTFKIKDQGIGIPEKDQKHIFERYFRAENVLNTQGTGIGLNIVKNHLENIGGTISFSSKENKGSTFIITFPNTAQQ</sequence>
<dbReference type="SMART" id="SM00388">
    <property type="entry name" value="HisKA"/>
    <property type="match status" value="1"/>
</dbReference>
<evidence type="ECO:0000256" key="6">
    <source>
        <dbReference type="ARBA" id="ARBA00023012"/>
    </source>
</evidence>
<evidence type="ECO:0000313" key="11">
    <source>
        <dbReference type="Proteomes" id="UP001597163"/>
    </source>
</evidence>
<feature type="domain" description="PAS" evidence="8">
    <location>
        <begin position="5"/>
        <end position="75"/>
    </location>
</feature>
<dbReference type="InterPro" id="IPR036890">
    <property type="entry name" value="HATPase_C_sf"/>
</dbReference>
<dbReference type="InterPro" id="IPR036097">
    <property type="entry name" value="HisK_dim/P_sf"/>
</dbReference>
<dbReference type="PROSITE" id="PS50113">
    <property type="entry name" value="PAC"/>
    <property type="match status" value="1"/>
</dbReference>
<dbReference type="PRINTS" id="PR00344">
    <property type="entry name" value="BCTRLSENSOR"/>
</dbReference>
<dbReference type="Gene3D" id="3.30.450.20">
    <property type="entry name" value="PAS domain"/>
    <property type="match status" value="1"/>
</dbReference>
<comment type="caution">
    <text evidence="10">The sequence shown here is derived from an EMBL/GenBank/DDBJ whole genome shotgun (WGS) entry which is preliminary data.</text>
</comment>
<evidence type="ECO:0000256" key="3">
    <source>
        <dbReference type="ARBA" id="ARBA00022553"/>
    </source>
</evidence>
<dbReference type="PROSITE" id="PS50109">
    <property type="entry name" value="HIS_KIN"/>
    <property type="match status" value="1"/>
</dbReference>
<dbReference type="Gene3D" id="1.10.287.130">
    <property type="match status" value="1"/>
</dbReference>
<dbReference type="Pfam" id="PF00512">
    <property type="entry name" value="HisKA"/>
    <property type="match status" value="1"/>
</dbReference>
<dbReference type="Proteomes" id="UP001597163">
    <property type="component" value="Unassembled WGS sequence"/>
</dbReference>
<dbReference type="CDD" id="cd00130">
    <property type="entry name" value="PAS"/>
    <property type="match status" value="1"/>
</dbReference>
<keyword evidence="11" id="KW-1185">Reference proteome</keyword>
<keyword evidence="3" id="KW-0597">Phosphoprotein</keyword>
<evidence type="ECO:0000313" key="10">
    <source>
        <dbReference type="EMBL" id="MFD1163936.1"/>
    </source>
</evidence>
<dbReference type="InterPro" id="IPR050736">
    <property type="entry name" value="Sensor_HK_Regulatory"/>
</dbReference>
<feature type="domain" description="Histidine kinase" evidence="7">
    <location>
        <begin position="153"/>
        <end position="369"/>
    </location>
</feature>
<dbReference type="InterPro" id="IPR005467">
    <property type="entry name" value="His_kinase_dom"/>
</dbReference>
<dbReference type="SUPFAM" id="SSF47384">
    <property type="entry name" value="Homodimeric domain of signal transducing histidine kinase"/>
    <property type="match status" value="1"/>
</dbReference>
<dbReference type="SUPFAM" id="SSF55874">
    <property type="entry name" value="ATPase domain of HSP90 chaperone/DNA topoisomerase II/histidine kinase"/>
    <property type="match status" value="1"/>
</dbReference>
<evidence type="ECO:0000256" key="1">
    <source>
        <dbReference type="ARBA" id="ARBA00000085"/>
    </source>
</evidence>
<dbReference type="SMART" id="SM00387">
    <property type="entry name" value="HATPase_c"/>
    <property type="match status" value="1"/>
</dbReference>
<dbReference type="InterPro" id="IPR003594">
    <property type="entry name" value="HATPase_dom"/>
</dbReference>
<dbReference type="Pfam" id="PF13426">
    <property type="entry name" value="PAS_9"/>
    <property type="match status" value="1"/>
</dbReference>
<dbReference type="SMART" id="SM00091">
    <property type="entry name" value="PAS"/>
    <property type="match status" value="1"/>
</dbReference>
<keyword evidence="5" id="KW-0418">Kinase</keyword>
<dbReference type="PROSITE" id="PS50112">
    <property type="entry name" value="PAS"/>
    <property type="match status" value="1"/>
</dbReference>
<dbReference type="InterPro" id="IPR004358">
    <property type="entry name" value="Sig_transdc_His_kin-like_C"/>
</dbReference>
<dbReference type="CDD" id="cd00075">
    <property type="entry name" value="HATPase"/>
    <property type="match status" value="1"/>
</dbReference>
<dbReference type="InterPro" id="IPR000014">
    <property type="entry name" value="PAS"/>
</dbReference>
<dbReference type="Pfam" id="PF02518">
    <property type="entry name" value="HATPase_c"/>
    <property type="match status" value="1"/>
</dbReference>
<dbReference type="EC" id="2.7.13.3" evidence="2"/>
<evidence type="ECO:0000256" key="2">
    <source>
        <dbReference type="ARBA" id="ARBA00012438"/>
    </source>
</evidence>
<dbReference type="RefSeq" id="WP_311942802.1">
    <property type="nucleotide sequence ID" value="NZ_JAVSCK010000005.1"/>
</dbReference>
<dbReference type="InterPro" id="IPR035965">
    <property type="entry name" value="PAS-like_dom_sf"/>
</dbReference>